<sequence>MTSSSGQPLLRADTGDETPPRYRVLSARAIVIWAVLIVLLGLGMTVWLLLAYTDGNASANRTQLEAIRTAGTIVVGTGGAAALLLAARRQRSTEIALKHAEQVAAATEKDAAARRITDLYTKAVEQLGSDKAPVRLGGFYALERVAQDHADQRQTIVNVICAYLRMPYTPPPEQPSKADAETVLKEHHETAQERQVRLTAQRILTDHLKPGPDPHPAPTFWKNIDLDLTGATLIGLNLDNCAIRSADFRSTNFTDRVHFDSATFTDSVNFASATFTGPAYFTSTTFTVPVNFASATFLDTANFRSTTFTGPTFTVIPKFGRPSFPNAATFWSATFNSVAYFDSVTFTGTAFFMLTIFNNAAYFRSTTFNGITDFESATFTGIVNFASATFKGAANFVSASFPRIAVLRSTTFVDPVPEEVQRYLAEARAPHEDTSTDET</sequence>
<dbReference type="Gene3D" id="2.160.20.80">
    <property type="entry name" value="E3 ubiquitin-protein ligase SopA"/>
    <property type="match status" value="1"/>
</dbReference>
<organism evidence="2 3">
    <name type="scientific">Actinophytocola xanthii</name>
    <dbReference type="NCBI Taxonomy" id="1912961"/>
    <lineage>
        <taxon>Bacteria</taxon>
        <taxon>Bacillati</taxon>
        <taxon>Actinomycetota</taxon>
        <taxon>Actinomycetes</taxon>
        <taxon>Pseudonocardiales</taxon>
        <taxon>Pseudonocardiaceae</taxon>
    </lineage>
</organism>
<accession>A0A1Q8CRN3</accession>
<dbReference type="InterPro" id="IPR001646">
    <property type="entry name" value="5peptide_repeat"/>
</dbReference>
<dbReference type="AlphaFoldDB" id="A0A1Q8CRN3"/>
<feature type="transmembrane region" description="Helical" evidence="1">
    <location>
        <begin position="70"/>
        <end position="87"/>
    </location>
</feature>
<dbReference type="Proteomes" id="UP000185596">
    <property type="component" value="Unassembled WGS sequence"/>
</dbReference>
<feature type="transmembrane region" description="Helical" evidence="1">
    <location>
        <begin position="30"/>
        <end position="50"/>
    </location>
</feature>
<evidence type="ECO:0008006" key="4">
    <source>
        <dbReference type="Google" id="ProtNLM"/>
    </source>
</evidence>
<gene>
    <name evidence="2" type="ORF">BU204_13060</name>
</gene>
<protein>
    <recommendedName>
        <fullName evidence="4">Pentapeptide repeat-containing protein</fullName>
    </recommendedName>
</protein>
<dbReference type="OrthoDB" id="8440251at2"/>
<dbReference type="Pfam" id="PF13576">
    <property type="entry name" value="Pentapeptide_3"/>
    <property type="match status" value="2"/>
</dbReference>
<dbReference type="RefSeq" id="WP_075125919.1">
    <property type="nucleotide sequence ID" value="NZ_MSIE01000021.1"/>
</dbReference>
<keyword evidence="1" id="KW-1133">Transmembrane helix</keyword>
<keyword evidence="1" id="KW-0472">Membrane</keyword>
<proteinExistence type="predicted"/>
<comment type="caution">
    <text evidence="2">The sequence shown here is derived from an EMBL/GenBank/DDBJ whole genome shotgun (WGS) entry which is preliminary data.</text>
</comment>
<keyword evidence="1" id="KW-0812">Transmembrane</keyword>
<keyword evidence="3" id="KW-1185">Reference proteome</keyword>
<evidence type="ECO:0000256" key="1">
    <source>
        <dbReference type="SAM" id="Phobius"/>
    </source>
</evidence>
<dbReference type="EMBL" id="MSIE01000021">
    <property type="protein sequence ID" value="OLF17028.1"/>
    <property type="molecule type" value="Genomic_DNA"/>
</dbReference>
<name>A0A1Q8CRN3_9PSEU</name>
<dbReference type="STRING" id="1912961.BU204_13060"/>
<evidence type="ECO:0000313" key="3">
    <source>
        <dbReference type="Proteomes" id="UP000185596"/>
    </source>
</evidence>
<reference evidence="2 3" key="1">
    <citation type="submission" date="2016-12" db="EMBL/GenBank/DDBJ databases">
        <title>The draft genome sequence of Actinophytocola sp. 11-183.</title>
        <authorList>
            <person name="Wang W."/>
            <person name="Yuan L."/>
        </authorList>
    </citation>
    <scope>NUCLEOTIDE SEQUENCE [LARGE SCALE GENOMIC DNA]</scope>
    <source>
        <strain evidence="2 3">11-183</strain>
    </source>
</reference>
<evidence type="ECO:0000313" key="2">
    <source>
        <dbReference type="EMBL" id="OLF17028.1"/>
    </source>
</evidence>